<dbReference type="EMBL" id="KZ821226">
    <property type="protein sequence ID" value="PYH46712.1"/>
    <property type="molecule type" value="Genomic_DNA"/>
</dbReference>
<dbReference type="InterPro" id="IPR012951">
    <property type="entry name" value="BBE"/>
</dbReference>
<dbReference type="Pfam" id="PF01565">
    <property type="entry name" value="FAD_binding_4"/>
    <property type="match status" value="1"/>
</dbReference>
<dbReference type="OrthoDB" id="9996127at2759"/>
<comment type="similarity">
    <text evidence="1">Belongs to the oxygen-dependent FAD-linked oxidoreductase family.</text>
</comment>
<evidence type="ECO:0000256" key="1">
    <source>
        <dbReference type="ARBA" id="ARBA00005466"/>
    </source>
</evidence>
<feature type="signal peptide" evidence="5">
    <location>
        <begin position="1"/>
        <end position="22"/>
    </location>
</feature>
<keyword evidence="2" id="KW-0285">Flavoprotein</keyword>
<dbReference type="GO" id="GO:0071949">
    <property type="term" value="F:FAD binding"/>
    <property type="evidence" value="ECO:0007669"/>
    <property type="project" value="InterPro"/>
</dbReference>
<keyword evidence="5" id="KW-0732">Signal</keyword>
<dbReference type="InterPro" id="IPR036318">
    <property type="entry name" value="FAD-bd_PCMH-like_sf"/>
</dbReference>
<dbReference type="STRING" id="1450539.A0A319AJA3"/>
<dbReference type="Gene3D" id="3.40.462.20">
    <property type="match status" value="1"/>
</dbReference>
<evidence type="ECO:0000256" key="4">
    <source>
        <dbReference type="ARBA" id="ARBA00023002"/>
    </source>
</evidence>
<dbReference type="Pfam" id="PF08031">
    <property type="entry name" value="BBE"/>
    <property type="match status" value="1"/>
</dbReference>
<feature type="chain" id="PRO_5016281771" evidence="5">
    <location>
        <begin position="23"/>
        <end position="516"/>
    </location>
</feature>
<dbReference type="PANTHER" id="PTHR42973">
    <property type="entry name" value="BINDING OXIDOREDUCTASE, PUTATIVE (AFU_ORTHOLOGUE AFUA_1G17690)-RELATED"/>
    <property type="match status" value="1"/>
</dbReference>
<dbReference type="InterPro" id="IPR016169">
    <property type="entry name" value="FAD-bd_PCMH_sub2"/>
</dbReference>
<dbReference type="Proteomes" id="UP000248349">
    <property type="component" value="Unassembled WGS sequence"/>
</dbReference>
<accession>A0A319AJA3</accession>
<evidence type="ECO:0000313" key="8">
    <source>
        <dbReference type="Proteomes" id="UP000248349"/>
    </source>
</evidence>
<keyword evidence="3" id="KW-0274">FAD</keyword>
<dbReference type="Gene3D" id="3.30.43.10">
    <property type="entry name" value="Uridine Diphospho-n-acetylenolpyruvylglucosamine Reductase, domain 2"/>
    <property type="match status" value="1"/>
</dbReference>
<proteinExistence type="inferred from homology"/>
<dbReference type="SUPFAM" id="SSF56176">
    <property type="entry name" value="FAD-binding/transporter-associated domain-like"/>
    <property type="match status" value="1"/>
</dbReference>
<reference evidence="7 8" key="1">
    <citation type="submission" date="2016-12" db="EMBL/GenBank/DDBJ databases">
        <title>The genomes of Aspergillus section Nigri reveals drivers in fungal speciation.</title>
        <authorList>
            <consortium name="DOE Joint Genome Institute"/>
            <person name="Vesth T.C."/>
            <person name="Nybo J."/>
            <person name="Theobald S."/>
            <person name="Brandl J."/>
            <person name="Frisvad J.C."/>
            <person name="Nielsen K.F."/>
            <person name="Lyhne E.K."/>
            <person name="Kogle M.E."/>
            <person name="Kuo A."/>
            <person name="Riley R."/>
            <person name="Clum A."/>
            <person name="Nolan M."/>
            <person name="Lipzen A."/>
            <person name="Salamov A."/>
            <person name="Henrissat B."/>
            <person name="Wiebenga A."/>
            <person name="De Vries R.P."/>
            <person name="Grigoriev I.V."/>
            <person name="Mortensen U.H."/>
            <person name="Andersen M.R."/>
            <person name="Baker S.E."/>
        </authorList>
    </citation>
    <scope>NUCLEOTIDE SEQUENCE [LARGE SCALE GENOMIC DNA]</scope>
    <source>
        <strain evidence="7 8">JOP 1030-1</strain>
    </source>
</reference>
<keyword evidence="8" id="KW-1185">Reference proteome</keyword>
<dbReference type="PANTHER" id="PTHR42973:SF8">
    <property type="entry name" value="FAD-BINDING PCMH-TYPE DOMAIN-CONTAINING PROTEIN"/>
    <property type="match status" value="1"/>
</dbReference>
<dbReference type="GeneID" id="37080160"/>
<dbReference type="PROSITE" id="PS51387">
    <property type="entry name" value="FAD_PCMH"/>
    <property type="match status" value="1"/>
</dbReference>
<keyword evidence="4" id="KW-0560">Oxidoreductase</keyword>
<dbReference type="InterPro" id="IPR016167">
    <property type="entry name" value="FAD-bd_PCMH_sub1"/>
</dbReference>
<evidence type="ECO:0000256" key="5">
    <source>
        <dbReference type="SAM" id="SignalP"/>
    </source>
</evidence>
<gene>
    <name evidence="7" type="ORF">BP01DRAFT_411724</name>
</gene>
<evidence type="ECO:0000256" key="2">
    <source>
        <dbReference type="ARBA" id="ARBA00022630"/>
    </source>
</evidence>
<dbReference type="RefSeq" id="XP_025432694.1">
    <property type="nucleotide sequence ID" value="XM_025578931.1"/>
</dbReference>
<evidence type="ECO:0000313" key="7">
    <source>
        <dbReference type="EMBL" id="PYH46712.1"/>
    </source>
</evidence>
<dbReference type="GO" id="GO:0016491">
    <property type="term" value="F:oxidoreductase activity"/>
    <property type="evidence" value="ECO:0007669"/>
    <property type="project" value="UniProtKB-KW"/>
</dbReference>
<name>A0A319AJA3_9EURO</name>
<dbReference type="AlphaFoldDB" id="A0A319AJA3"/>
<evidence type="ECO:0000256" key="3">
    <source>
        <dbReference type="ARBA" id="ARBA00022827"/>
    </source>
</evidence>
<organism evidence="7 8">
    <name type="scientific">Aspergillus saccharolyticus JOP 1030-1</name>
    <dbReference type="NCBI Taxonomy" id="1450539"/>
    <lineage>
        <taxon>Eukaryota</taxon>
        <taxon>Fungi</taxon>
        <taxon>Dikarya</taxon>
        <taxon>Ascomycota</taxon>
        <taxon>Pezizomycotina</taxon>
        <taxon>Eurotiomycetes</taxon>
        <taxon>Eurotiomycetidae</taxon>
        <taxon>Eurotiales</taxon>
        <taxon>Aspergillaceae</taxon>
        <taxon>Aspergillus</taxon>
        <taxon>Aspergillus subgen. Circumdati</taxon>
    </lineage>
</organism>
<dbReference type="Gene3D" id="3.30.465.10">
    <property type="match status" value="1"/>
</dbReference>
<feature type="domain" description="FAD-binding PCMH-type" evidence="6">
    <location>
        <begin position="78"/>
        <end position="249"/>
    </location>
</feature>
<sequence>MRLPLNFFTAWGLAALSVTVLSEPVPVPHYFHRDGLTRRDLSVSQVSRELGALVSNTTSIFGPSDPRWENATERYTTFAPPTIELVVQPGLESDIPIIIKYCNRNSIEFMAVNRGHSLTITTGRFKGIEIDMASLRNYTIEPDFQSAWFQGGSYGGSVISSLWEQGYVATTGSCTCVGLLGPGLGGGHGRFEGQYGLVSDNLVNLNVVLADGSAIRVNATSYSDLWWALQGAGHNFGLVTSFQMKIHPRKVDTWHYHNYVWAGEKLETVFEQLNLFHTSANGTTPVLMAVNFGAFGIESNYSTTEAVLSWSFVYAGPAAEAEALLAPFNAIGALSEATGDVPYPDIADIQGTGLDSAACVPGYKWALRTAGSVDYNLTSERQIYTLFNQKVAQYPDLAAGARVTHEGYSNAAMKRVEAASTAVPYRAENHLLYIAIDIPDDGSNLTAAAMAWADETRALWNQGQPGRQPSTYVNYAFGDEPVASMYGYEPWRLARLRALKQKYDPENRFRFYNPVI</sequence>
<dbReference type="InterPro" id="IPR016166">
    <property type="entry name" value="FAD-bd_PCMH"/>
</dbReference>
<evidence type="ECO:0000259" key="6">
    <source>
        <dbReference type="PROSITE" id="PS51387"/>
    </source>
</evidence>
<dbReference type="InterPro" id="IPR050416">
    <property type="entry name" value="FAD-linked_Oxidoreductase"/>
</dbReference>
<protein>
    <submittedName>
        <fullName evidence="7">FAD binding domain-containing protein</fullName>
    </submittedName>
</protein>
<dbReference type="InterPro" id="IPR006094">
    <property type="entry name" value="Oxid_FAD_bind_N"/>
</dbReference>